<accession>A0A382W401</accession>
<sequence>VFGGAGGEHFAVHIAQRGEFRGLISINGTDVTAAAAAEAHGAALEGFVGPIYLGPALCGPSHRGAGVKGGLEE</sequence>
<organism evidence="1">
    <name type="scientific">marine metagenome</name>
    <dbReference type="NCBI Taxonomy" id="408172"/>
    <lineage>
        <taxon>unclassified sequences</taxon>
        <taxon>metagenomes</taxon>
        <taxon>ecological metagenomes</taxon>
    </lineage>
</organism>
<proteinExistence type="predicted"/>
<gene>
    <name evidence="1" type="ORF">METZ01_LOCUS406337</name>
</gene>
<feature type="non-terminal residue" evidence="1">
    <location>
        <position position="1"/>
    </location>
</feature>
<name>A0A382W401_9ZZZZ</name>
<reference evidence="1" key="1">
    <citation type="submission" date="2018-05" db="EMBL/GenBank/DDBJ databases">
        <authorList>
            <person name="Lanie J.A."/>
            <person name="Ng W.-L."/>
            <person name="Kazmierczak K.M."/>
            <person name="Andrzejewski T.M."/>
            <person name="Davidsen T.M."/>
            <person name="Wayne K.J."/>
            <person name="Tettelin H."/>
            <person name="Glass J.I."/>
            <person name="Rusch D."/>
            <person name="Podicherti R."/>
            <person name="Tsui H.-C.T."/>
            <person name="Winkler M.E."/>
        </authorList>
    </citation>
    <scope>NUCLEOTIDE SEQUENCE</scope>
</reference>
<dbReference type="EMBL" id="UINC01156841">
    <property type="protein sequence ID" value="SVD53483.1"/>
    <property type="molecule type" value="Genomic_DNA"/>
</dbReference>
<evidence type="ECO:0000313" key="1">
    <source>
        <dbReference type="EMBL" id="SVD53483.1"/>
    </source>
</evidence>
<protein>
    <submittedName>
        <fullName evidence="1">Uncharacterized protein</fullName>
    </submittedName>
</protein>
<dbReference type="AlphaFoldDB" id="A0A382W401"/>